<keyword evidence="1" id="KW-1133">Transmembrane helix</keyword>
<dbReference type="RefSeq" id="WP_008602780.1">
    <property type="nucleotide sequence ID" value="NZ_AMRV01000007.1"/>
</dbReference>
<evidence type="ECO:0000313" key="3">
    <source>
        <dbReference type="EMBL" id="EMD82469.1"/>
    </source>
</evidence>
<keyword evidence="2" id="KW-0732">Signal</keyword>
<reference evidence="3 4" key="1">
    <citation type="journal article" date="2013" name="Genome Announc.">
        <title>Draft Genome Sequence of Strain JLT2015T, Belonging to the Family Sphingomonadaceae of the Alphaproteobacteria.</title>
        <authorList>
            <person name="Tang K."/>
            <person name="Liu K."/>
            <person name="Li S."/>
            <person name="Jiao N."/>
        </authorList>
    </citation>
    <scope>NUCLEOTIDE SEQUENCE [LARGE SCALE GENOMIC DNA]</scope>
    <source>
        <strain evidence="3 4">JLT2015</strain>
    </source>
</reference>
<organism evidence="3 4">
    <name type="scientific">Pacificimonas flava</name>
    <dbReference type="NCBI Taxonomy" id="1234595"/>
    <lineage>
        <taxon>Bacteria</taxon>
        <taxon>Pseudomonadati</taxon>
        <taxon>Pseudomonadota</taxon>
        <taxon>Alphaproteobacteria</taxon>
        <taxon>Sphingomonadales</taxon>
        <taxon>Sphingosinicellaceae</taxon>
        <taxon>Pacificimonas</taxon>
    </lineage>
</organism>
<keyword evidence="4" id="KW-1185">Reference proteome</keyword>
<gene>
    <name evidence="3" type="ORF">C725_2190</name>
</gene>
<evidence type="ECO:0000256" key="2">
    <source>
        <dbReference type="SAM" id="SignalP"/>
    </source>
</evidence>
<evidence type="ECO:0008006" key="5">
    <source>
        <dbReference type="Google" id="ProtNLM"/>
    </source>
</evidence>
<protein>
    <recommendedName>
        <fullName evidence="5">PEP-CTERM protein-sorting domain-containing protein</fullName>
    </recommendedName>
</protein>
<evidence type="ECO:0000313" key="4">
    <source>
        <dbReference type="Proteomes" id="UP000011717"/>
    </source>
</evidence>
<accession>M2T7H0</accession>
<name>M2T7H0_9SPHN</name>
<feature type="signal peptide" evidence="2">
    <location>
        <begin position="1"/>
        <end position="20"/>
    </location>
</feature>
<dbReference type="EMBL" id="AMRV01000007">
    <property type="protein sequence ID" value="EMD82469.1"/>
    <property type="molecule type" value="Genomic_DNA"/>
</dbReference>
<sequence>MKALLTAGLLGAGLAVPSHAAIVSVVEDNGNDVNTSFSGPGVAAIDIAFNDTNVNSVSSVVANVAIEEGDLGGPLALNGLLDNFGFENFEEIRITLDGAMFSFNGSVVPAFSNVALVGGAGSQALRIFFDGPGEPYGVELGDTGFGGTDFGIDISGLNLGDSFNITYEAVGVPAPAAMGLMLLGLGGLAAARRRKA</sequence>
<dbReference type="Proteomes" id="UP000011717">
    <property type="component" value="Unassembled WGS sequence"/>
</dbReference>
<dbReference type="NCBIfam" id="TIGR02595">
    <property type="entry name" value="PEP_CTERM"/>
    <property type="match status" value="1"/>
</dbReference>
<feature type="chain" id="PRO_5004025730" description="PEP-CTERM protein-sorting domain-containing protein" evidence="2">
    <location>
        <begin position="21"/>
        <end position="196"/>
    </location>
</feature>
<keyword evidence="1" id="KW-0472">Membrane</keyword>
<dbReference type="InterPro" id="IPR013424">
    <property type="entry name" value="Ice-binding_C"/>
</dbReference>
<keyword evidence="1" id="KW-0812">Transmembrane</keyword>
<dbReference type="OrthoDB" id="8756593at2"/>
<comment type="caution">
    <text evidence="3">The sequence shown here is derived from an EMBL/GenBank/DDBJ whole genome shotgun (WGS) entry which is preliminary data.</text>
</comment>
<dbReference type="AlphaFoldDB" id="M2T7H0"/>
<feature type="transmembrane region" description="Helical" evidence="1">
    <location>
        <begin position="172"/>
        <end position="191"/>
    </location>
</feature>
<evidence type="ECO:0000256" key="1">
    <source>
        <dbReference type="SAM" id="Phobius"/>
    </source>
</evidence>
<proteinExistence type="predicted"/>